<accession>A0A5B6V0F3</accession>
<gene>
    <name evidence="1" type="ORF">EPI10_029086</name>
</gene>
<organism evidence="1 2">
    <name type="scientific">Gossypium australe</name>
    <dbReference type="NCBI Taxonomy" id="47621"/>
    <lineage>
        <taxon>Eukaryota</taxon>
        <taxon>Viridiplantae</taxon>
        <taxon>Streptophyta</taxon>
        <taxon>Embryophyta</taxon>
        <taxon>Tracheophyta</taxon>
        <taxon>Spermatophyta</taxon>
        <taxon>Magnoliopsida</taxon>
        <taxon>eudicotyledons</taxon>
        <taxon>Gunneridae</taxon>
        <taxon>Pentapetalae</taxon>
        <taxon>rosids</taxon>
        <taxon>malvids</taxon>
        <taxon>Malvales</taxon>
        <taxon>Malvaceae</taxon>
        <taxon>Malvoideae</taxon>
        <taxon>Gossypium</taxon>
    </lineage>
</organism>
<name>A0A5B6V0F3_9ROSI</name>
<sequence>MSENLKFLESATVYLISSNLETSTPPYTQPFISLLTSVVLLPLNTAATFLTENDYGQILKKISTALGVTATIHVCRDTDPPSPQRSKTLMKNQLGVGCQDVLTPGVLCRNSKS</sequence>
<keyword evidence="2" id="KW-1185">Reference proteome</keyword>
<evidence type="ECO:0000313" key="2">
    <source>
        <dbReference type="Proteomes" id="UP000325315"/>
    </source>
</evidence>
<protein>
    <submittedName>
        <fullName evidence="1">Uncharacterized protein</fullName>
    </submittedName>
</protein>
<dbReference type="EMBL" id="SMMG02000009">
    <property type="protein sequence ID" value="KAA3462615.1"/>
    <property type="molecule type" value="Genomic_DNA"/>
</dbReference>
<comment type="caution">
    <text evidence="1">The sequence shown here is derived from an EMBL/GenBank/DDBJ whole genome shotgun (WGS) entry which is preliminary data.</text>
</comment>
<reference evidence="1" key="1">
    <citation type="submission" date="2019-08" db="EMBL/GenBank/DDBJ databases">
        <authorList>
            <person name="Liu F."/>
        </authorList>
    </citation>
    <scope>NUCLEOTIDE SEQUENCE [LARGE SCALE GENOMIC DNA]</scope>
    <source>
        <strain evidence="1">PA1801</strain>
        <tissue evidence="1">Leaf</tissue>
    </source>
</reference>
<dbReference type="Proteomes" id="UP000325315">
    <property type="component" value="Unassembled WGS sequence"/>
</dbReference>
<proteinExistence type="predicted"/>
<evidence type="ECO:0000313" key="1">
    <source>
        <dbReference type="EMBL" id="KAA3462615.1"/>
    </source>
</evidence>
<dbReference type="AlphaFoldDB" id="A0A5B6V0F3"/>